<feature type="signal peptide" evidence="4">
    <location>
        <begin position="1"/>
        <end position="18"/>
    </location>
</feature>
<comment type="similarity">
    <text evidence="1">Belongs to the AB hydrolase superfamily. Lipase family. Class 3 subfamily.</text>
</comment>
<name>A0AAJ0HRT2_9PEZI</name>
<sequence>MKTSLLSCLAGLSAVILASPTLGRRARQIPSVSPVFRFSILQPQKYPWASRDLRKRLLAHKSRPTMSQRAALLAVLTGVKAASTTYSSYKIITTSHSLGAATATLGAAYLRRAGHTVDVYTYGSPRVGNGALTNLLQNKRAPDTALRTPPT</sequence>
<dbReference type="InterPro" id="IPR029058">
    <property type="entry name" value="AB_hydrolase_fold"/>
</dbReference>
<evidence type="ECO:0000313" key="6">
    <source>
        <dbReference type="EMBL" id="KAK3360055.1"/>
    </source>
</evidence>
<dbReference type="Pfam" id="PF01764">
    <property type="entry name" value="Lipase_3"/>
    <property type="match status" value="1"/>
</dbReference>
<comment type="catalytic activity">
    <reaction evidence="3">
        <text>a monoacylglycerol + H2O = glycerol + a fatty acid + H(+)</text>
        <dbReference type="Rhea" id="RHEA:15245"/>
        <dbReference type="ChEBI" id="CHEBI:15377"/>
        <dbReference type="ChEBI" id="CHEBI:15378"/>
        <dbReference type="ChEBI" id="CHEBI:17408"/>
        <dbReference type="ChEBI" id="CHEBI:17754"/>
        <dbReference type="ChEBI" id="CHEBI:28868"/>
    </reaction>
</comment>
<dbReference type="Proteomes" id="UP001275084">
    <property type="component" value="Unassembled WGS sequence"/>
</dbReference>
<dbReference type="PANTHER" id="PTHR45856:SF11">
    <property type="entry name" value="FUNGAL LIPASE-LIKE DOMAIN-CONTAINING PROTEIN"/>
    <property type="match status" value="1"/>
</dbReference>
<evidence type="ECO:0000259" key="5">
    <source>
        <dbReference type="Pfam" id="PF01764"/>
    </source>
</evidence>
<reference evidence="6" key="2">
    <citation type="submission" date="2023-06" db="EMBL/GenBank/DDBJ databases">
        <authorList>
            <consortium name="Lawrence Berkeley National Laboratory"/>
            <person name="Haridas S."/>
            <person name="Hensen N."/>
            <person name="Bonometti L."/>
            <person name="Westerberg I."/>
            <person name="Brannstrom I.O."/>
            <person name="Guillou S."/>
            <person name="Cros-Aarteil S."/>
            <person name="Calhoun S."/>
            <person name="Kuo A."/>
            <person name="Mondo S."/>
            <person name="Pangilinan J."/>
            <person name="Riley R."/>
            <person name="Labutti K."/>
            <person name="Andreopoulos B."/>
            <person name="Lipzen A."/>
            <person name="Chen C."/>
            <person name="Yanf M."/>
            <person name="Daum C."/>
            <person name="Ng V."/>
            <person name="Clum A."/>
            <person name="Steindorff A."/>
            <person name="Ohm R."/>
            <person name="Martin F."/>
            <person name="Silar P."/>
            <person name="Natvig D."/>
            <person name="Lalanne C."/>
            <person name="Gautier V."/>
            <person name="Ament-Velasquez S.L."/>
            <person name="Kruys A."/>
            <person name="Hutchinson M.I."/>
            <person name="Powell A.J."/>
            <person name="Barry K."/>
            <person name="Miller A.N."/>
            <person name="Grigoriev I.V."/>
            <person name="Debuchy R."/>
            <person name="Gladieux P."/>
            <person name="Thoren M.H."/>
            <person name="Johannesson H."/>
        </authorList>
    </citation>
    <scope>NUCLEOTIDE SEQUENCE</scope>
    <source>
        <strain evidence="6">CBS 955.72</strain>
    </source>
</reference>
<gene>
    <name evidence="6" type="ORF">B0T25DRAFT_515444</name>
</gene>
<comment type="catalytic activity">
    <reaction evidence="2">
        <text>a diacylglycerol + H2O = a monoacylglycerol + a fatty acid + H(+)</text>
        <dbReference type="Rhea" id="RHEA:32731"/>
        <dbReference type="ChEBI" id="CHEBI:15377"/>
        <dbReference type="ChEBI" id="CHEBI:15378"/>
        <dbReference type="ChEBI" id="CHEBI:17408"/>
        <dbReference type="ChEBI" id="CHEBI:18035"/>
        <dbReference type="ChEBI" id="CHEBI:28868"/>
    </reaction>
</comment>
<dbReference type="PANTHER" id="PTHR45856">
    <property type="entry name" value="ALPHA/BETA-HYDROLASES SUPERFAMILY PROTEIN"/>
    <property type="match status" value="1"/>
</dbReference>
<dbReference type="GO" id="GO:0006629">
    <property type="term" value="P:lipid metabolic process"/>
    <property type="evidence" value="ECO:0007669"/>
    <property type="project" value="InterPro"/>
</dbReference>
<evidence type="ECO:0000256" key="3">
    <source>
        <dbReference type="ARBA" id="ARBA00048461"/>
    </source>
</evidence>
<feature type="domain" description="Fungal lipase-type" evidence="5">
    <location>
        <begin position="75"/>
        <end position="139"/>
    </location>
</feature>
<organism evidence="6 7">
    <name type="scientific">Lasiosphaeria hispida</name>
    <dbReference type="NCBI Taxonomy" id="260671"/>
    <lineage>
        <taxon>Eukaryota</taxon>
        <taxon>Fungi</taxon>
        <taxon>Dikarya</taxon>
        <taxon>Ascomycota</taxon>
        <taxon>Pezizomycotina</taxon>
        <taxon>Sordariomycetes</taxon>
        <taxon>Sordariomycetidae</taxon>
        <taxon>Sordariales</taxon>
        <taxon>Lasiosphaeriaceae</taxon>
        <taxon>Lasiosphaeria</taxon>
    </lineage>
</organism>
<dbReference type="InterPro" id="IPR051218">
    <property type="entry name" value="Sec_MonoDiacylglyc_Lipase"/>
</dbReference>
<keyword evidence="4" id="KW-0732">Signal</keyword>
<protein>
    <recommendedName>
        <fullName evidence="5">Fungal lipase-type domain-containing protein</fullName>
    </recommendedName>
</protein>
<dbReference type="InterPro" id="IPR002921">
    <property type="entry name" value="Fungal_lipase-type"/>
</dbReference>
<comment type="caution">
    <text evidence="6">The sequence shown here is derived from an EMBL/GenBank/DDBJ whole genome shotgun (WGS) entry which is preliminary data.</text>
</comment>
<dbReference type="Gene3D" id="3.40.50.1820">
    <property type="entry name" value="alpha/beta hydrolase"/>
    <property type="match status" value="1"/>
</dbReference>
<reference evidence="6" key="1">
    <citation type="journal article" date="2023" name="Mol. Phylogenet. Evol.">
        <title>Genome-scale phylogeny and comparative genomics of the fungal order Sordariales.</title>
        <authorList>
            <person name="Hensen N."/>
            <person name="Bonometti L."/>
            <person name="Westerberg I."/>
            <person name="Brannstrom I.O."/>
            <person name="Guillou S."/>
            <person name="Cros-Aarteil S."/>
            <person name="Calhoun S."/>
            <person name="Haridas S."/>
            <person name="Kuo A."/>
            <person name="Mondo S."/>
            <person name="Pangilinan J."/>
            <person name="Riley R."/>
            <person name="LaButti K."/>
            <person name="Andreopoulos B."/>
            <person name="Lipzen A."/>
            <person name="Chen C."/>
            <person name="Yan M."/>
            <person name="Daum C."/>
            <person name="Ng V."/>
            <person name="Clum A."/>
            <person name="Steindorff A."/>
            <person name="Ohm R.A."/>
            <person name="Martin F."/>
            <person name="Silar P."/>
            <person name="Natvig D.O."/>
            <person name="Lalanne C."/>
            <person name="Gautier V."/>
            <person name="Ament-Velasquez S.L."/>
            <person name="Kruys A."/>
            <person name="Hutchinson M.I."/>
            <person name="Powell A.J."/>
            <person name="Barry K."/>
            <person name="Miller A.N."/>
            <person name="Grigoriev I.V."/>
            <person name="Debuchy R."/>
            <person name="Gladieux P."/>
            <person name="Hiltunen Thoren M."/>
            <person name="Johannesson H."/>
        </authorList>
    </citation>
    <scope>NUCLEOTIDE SEQUENCE</scope>
    <source>
        <strain evidence="6">CBS 955.72</strain>
    </source>
</reference>
<accession>A0AAJ0HRT2</accession>
<evidence type="ECO:0000256" key="4">
    <source>
        <dbReference type="SAM" id="SignalP"/>
    </source>
</evidence>
<evidence type="ECO:0000313" key="7">
    <source>
        <dbReference type="Proteomes" id="UP001275084"/>
    </source>
</evidence>
<dbReference type="SUPFAM" id="SSF53474">
    <property type="entry name" value="alpha/beta-Hydrolases"/>
    <property type="match status" value="1"/>
</dbReference>
<dbReference type="AlphaFoldDB" id="A0AAJ0HRT2"/>
<dbReference type="EMBL" id="JAUIQD010000002">
    <property type="protein sequence ID" value="KAK3360055.1"/>
    <property type="molecule type" value="Genomic_DNA"/>
</dbReference>
<keyword evidence="7" id="KW-1185">Reference proteome</keyword>
<proteinExistence type="inferred from homology"/>
<evidence type="ECO:0000256" key="1">
    <source>
        <dbReference type="ARBA" id="ARBA00043996"/>
    </source>
</evidence>
<evidence type="ECO:0000256" key="2">
    <source>
        <dbReference type="ARBA" id="ARBA00047591"/>
    </source>
</evidence>
<feature type="chain" id="PRO_5042480040" description="Fungal lipase-type domain-containing protein" evidence="4">
    <location>
        <begin position="19"/>
        <end position="151"/>
    </location>
</feature>